<evidence type="ECO:0000256" key="8">
    <source>
        <dbReference type="ARBA" id="ARBA00031256"/>
    </source>
</evidence>
<comment type="caution">
    <text evidence="11">The sequence shown here is derived from an EMBL/GenBank/DDBJ whole genome shotgun (WGS) entry which is preliminary data.</text>
</comment>
<comment type="function">
    <text evidence="9">Component of the Mediator complex, a coactivator involved in the regulated transcription of nearly all RNA polymerase II-dependent genes. Mediator functions as a bridge to convey information from gene-specific regulatory proteins to the basal RNA polymerase II transcription machinery. Mediator is recruited to promoters by direct interactions with regulatory proteins and serves as a scaffold for the assembly of a functional preinitiation complex with RNA polymerase II and the general transcription factors.</text>
</comment>
<dbReference type="EMBL" id="LGSR01000022">
    <property type="protein sequence ID" value="KOS18361.1"/>
    <property type="molecule type" value="Genomic_DNA"/>
</dbReference>
<dbReference type="GO" id="GO:0006357">
    <property type="term" value="P:regulation of transcription by RNA polymerase II"/>
    <property type="evidence" value="ECO:0007669"/>
    <property type="project" value="InterPro"/>
</dbReference>
<comment type="subunit">
    <text evidence="9">Component of the Mediator complex.</text>
</comment>
<dbReference type="STRING" id="150374.A0A0M8N2D0"/>
<evidence type="ECO:0000256" key="9">
    <source>
        <dbReference type="RuleBase" id="RU364142"/>
    </source>
</evidence>
<feature type="compositionally biased region" description="Basic and acidic residues" evidence="10">
    <location>
        <begin position="111"/>
        <end position="121"/>
    </location>
</feature>
<reference evidence="11 12" key="1">
    <citation type="submission" date="2015-07" db="EMBL/GenBank/DDBJ databases">
        <title>The genome of the fungus Escovopsis weberi, a specialized disease agent of ant agriculture.</title>
        <authorList>
            <person name="de Man T.J."/>
            <person name="Stajich J.E."/>
            <person name="Kubicek C.P."/>
            <person name="Chenthamara K."/>
            <person name="Atanasova L."/>
            <person name="Druzhinina I.S."/>
            <person name="Birnbaum S."/>
            <person name="Barribeau S.M."/>
            <person name="Teiling C."/>
            <person name="Suen G."/>
            <person name="Currie C."/>
            <person name="Gerardo N.M."/>
        </authorList>
    </citation>
    <scope>NUCLEOTIDE SEQUENCE [LARGE SCALE GENOMIC DNA]</scope>
</reference>
<keyword evidence="7 9" id="KW-0539">Nucleus</keyword>
<proteinExistence type="inferred from homology"/>
<evidence type="ECO:0000256" key="5">
    <source>
        <dbReference type="ARBA" id="ARBA00023159"/>
    </source>
</evidence>
<comment type="subcellular location">
    <subcellularLocation>
        <location evidence="1 9">Nucleus</location>
    </subcellularLocation>
</comment>
<dbReference type="Proteomes" id="UP000053831">
    <property type="component" value="Unassembled WGS sequence"/>
</dbReference>
<dbReference type="AlphaFoldDB" id="A0A0M8N2D0"/>
<evidence type="ECO:0000256" key="4">
    <source>
        <dbReference type="ARBA" id="ARBA00023015"/>
    </source>
</evidence>
<evidence type="ECO:0000256" key="7">
    <source>
        <dbReference type="ARBA" id="ARBA00023242"/>
    </source>
</evidence>
<dbReference type="PANTHER" id="PTHR35784:SF1">
    <property type="entry name" value="MEDIATOR OF RNA POLYMERASE II TRANSCRIPTION SUBUNIT 5"/>
    <property type="match status" value="1"/>
</dbReference>
<evidence type="ECO:0000256" key="3">
    <source>
        <dbReference type="ARBA" id="ARBA00020628"/>
    </source>
</evidence>
<dbReference type="OrthoDB" id="5322661at2759"/>
<keyword evidence="4 9" id="KW-0805">Transcription regulation</keyword>
<feature type="region of interest" description="Disordered" evidence="10">
    <location>
        <begin position="106"/>
        <end position="131"/>
    </location>
</feature>
<dbReference type="GO" id="GO:0016592">
    <property type="term" value="C:mediator complex"/>
    <property type="evidence" value="ECO:0007669"/>
    <property type="project" value="InterPro"/>
</dbReference>
<dbReference type="PANTHER" id="PTHR35784">
    <property type="entry name" value="MEDIATOR OF RNA POLYMERASE II TRANSCRIPTION SUBUNIT 5"/>
    <property type="match status" value="1"/>
</dbReference>
<evidence type="ECO:0000256" key="10">
    <source>
        <dbReference type="SAM" id="MobiDB-lite"/>
    </source>
</evidence>
<dbReference type="Pfam" id="PF08689">
    <property type="entry name" value="Med5"/>
    <property type="match status" value="2"/>
</dbReference>
<name>A0A0M8N2D0_ESCWE</name>
<gene>
    <name evidence="9" type="primary">MED5</name>
    <name evidence="11" type="ORF">ESCO_002522</name>
</gene>
<dbReference type="GO" id="GO:0003712">
    <property type="term" value="F:transcription coregulator activity"/>
    <property type="evidence" value="ECO:0007669"/>
    <property type="project" value="InterPro"/>
</dbReference>
<organism evidence="11 12">
    <name type="scientific">Escovopsis weberi</name>
    <dbReference type="NCBI Taxonomy" id="150374"/>
    <lineage>
        <taxon>Eukaryota</taxon>
        <taxon>Fungi</taxon>
        <taxon>Dikarya</taxon>
        <taxon>Ascomycota</taxon>
        <taxon>Pezizomycotina</taxon>
        <taxon>Sordariomycetes</taxon>
        <taxon>Hypocreomycetidae</taxon>
        <taxon>Hypocreales</taxon>
        <taxon>Hypocreaceae</taxon>
        <taxon>Escovopsis</taxon>
    </lineage>
</organism>
<evidence type="ECO:0000256" key="1">
    <source>
        <dbReference type="ARBA" id="ARBA00004123"/>
    </source>
</evidence>
<evidence type="ECO:0000313" key="11">
    <source>
        <dbReference type="EMBL" id="KOS18361.1"/>
    </source>
</evidence>
<protein>
    <recommendedName>
        <fullName evidence="3 9">Mediator of RNA polymerase II transcription subunit 5</fullName>
    </recommendedName>
    <alternativeName>
        <fullName evidence="8 9">Mediator complex subunit 5</fullName>
    </alternativeName>
</protein>
<sequence>MDGRVPAQVALHAAVTFWTDFVAKCVSQRLETAQFEVLVQIVYSKHALPAGAIADFFLRPQPSNCVSLDPRIPPYIQVLTQLRYVDAPSILRALYKYSTLHSQVPDLTARGPDHGQDRNLEQGRGPAPTRWKGSSWAEEVMFYHVIKLLVEGSALRDTQAALDMVAIISKWMALFASVSTIYATGMLMELQDPQLRHEMDVSRGAFVPLLLRLVDNEALVKALGKPSARGHRKEFSESLAKFVQTLQPVPQIVEKLDHFRTEVLGRFDPVDKKKQVANAAMDDLLDSTMGLDNLVIQDIPIPATRAGLYIYLNASLIGRPLIDDHALFSYLHNRYQGNIQSCAVDLVLASFDVLANAVFRNEGPRDAHLLRSYLINKVPLLLCQICPPGFASPSAEFCITEALNQIDTSVFPTASLMFDESRNNNPYTESLIHSWRYEDDQGEYQPVYEEFGSILLLVLAFAYRYNLSPGDMGLQSADSNVAKIIGRGHISQELDELSEAELGHINGWIHGLFDSEAGGLGDDLMSSCPPQEFYFLIATIFQNIVGAYTQGYLTDDSLRAGIESIRFLADYLWVEQKEQQSIIKVLQLILLPSSISGEANTMLGSVKTIIAKPLEHSLRAYQRQNPKNQNIEPLLKALKDSLPLSRRTGGAEVNELEAWATTSTHCGLVGGVKNTISALIQWSLHPVMTAMPASYTHRQIIGTLKIVGATRLLRVMVEETRQHAESASGNVVYDVVSALICAPNVMNEPPAPSTLIDEAGNMWPLLQRRLTLREALKTEADEVRKLRRKDPALAEAVVRLHRRVEAHMVVPPPPAMLQAAGMQLDLGGGATSLGDAMVAAAAAAAVGVQADSSMAVDGVVGLDMGMGGGVSSGLGLGGMAGANGGLDASGEPDLFSGIDTGGLDTAIEMFDWSDNMDLGH</sequence>
<accession>A0A0M8N2D0</accession>
<evidence type="ECO:0000256" key="6">
    <source>
        <dbReference type="ARBA" id="ARBA00023163"/>
    </source>
</evidence>
<comment type="similarity">
    <text evidence="2 9">Belongs to the Mediator complex subunit 5 family.</text>
</comment>
<evidence type="ECO:0000313" key="12">
    <source>
        <dbReference type="Proteomes" id="UP000053831"/>
    </source>
</evidence>
<dbReference type="InterPro" id="IPR014801">
    <property type="entry name" value="Mediator_Med5_fun"/>
</dbReference>
<evidence type="ECO:0000256" key="2">
    <source>
        <dbReference type="ARBA" id="ARBA00008782"/>
    </source>
</evidence>
<keyword evidence="6 9" id="KW-0804">Transcription</keyword>
<keyword evidence="5 9" id="KW-0010">Activator</keyword>
<keyword evidence="12" id="KW-1185">Reference proteome</keyword>